<gene>
    <name evidence="8" type="ORF">Lery_1688</name>
</gene>
<dbReference type="PROSITE" id="PS00723">
    <property type="entry name" value="POLYPRENYL_SYNTHASE_1"/>
    <property type="match status" value="1"/>
</dbReference>
<keyword evidence="5" id="KW-0460">Magnesium</keyword>
<dbReference type="InterPro" id="IPR008949">
    <property type="entry name" value="Isoprenoid_synthase_dom_sf"/>
</dbReference>
<keyword evidence="4" id="KW-0479">Metal-binding</keyword>
<dbReference type="AlphaFoldDB" id="A0A0W0TQP9"/>
<dbReference type="PATRIC" id="fig|448.7.peg.1761"/>
<dbReference type="GO" id="GO:0004659">
    <property type="term" value="F:prenyltransferase activity"/>
    <property type="evidence" value="ECO:0007669"/>
    <property type="project" value="InterPro"/>
</dbReference>
<evidence type="ECO:0000256" key="3">
    <source>
        <dbReference type="ARBA" id="ARBA00022679"/>
    </source>
</evidence>
<dbReference type="PANTHER" id="PTHR43281:SF1">
    <property type="entry name" value="FARNESYL DIPHOSPHATE SYNTHASE"/>
    <property type="match status" value="1"/>
</dbReference>
<evidence type="ECO:0000256" key="6">
    <source>
        <dbReference type="ARBA" id="ARBA00023229"/>
    </source>
</evidence>
<accession>A0A0W0TQP9</accession>
<dbReference type="Proteomes" id="UP000054773">
    <property type="component" value="Unassembled WGS sequence"/>
</dbReference>
<evidence type="ECO:0000313" key="9">
    <source>
        <dbReference type="Proteomes" id="UP000054773"/>
    </source>
</evidence>
<dbReference type="InterPro" id="IPR033749">
    <property type="entry name" value="Polyprenyl_synt_CS"/>
</dbReference>
<keyword evidence="9" id="KW-1185">Reference proteome</keyword>
<dbReference type="CDD" id="cd00685">
    <property type="entry name" value="Trans_IPPS_HT"/>
    <property type="match status" value="1"/>
</dbReference>
<dbReference type="GO" id="GO:0046872">
    <property type="term" value="F:metal ion binding"/>
    <property type="evidence" value="ECO:0007669"/>
    <property type="project" value="UniProtKB-KW"/>
</dbReference>
<comment type="cofactor">
    <cofactor evidence="1">
        <name>Mg(2+)</name>
        <dbReference type="ChEBI" id="CHEBI:18420"/>
    </cofactor>
</comment>
<dbReference type="EMBL" id="LNYA01000024">
    <property type="protein sequence ID" value="KTC97849.1"/>
    <property type="molecule type" value="Genomic_DNA"/>
</dbReference>
<sequence>MNNEIIEHYAHRHDAYLKQLLADYDIAAPRLKEAITYALFPGGKRLRPVLVYLIGQLVNINPACLDVLAAAIELTHAYSLIHDDLPAMDDDDMRRGKPSCHKAFDEATAILAGDGLQGMAVEILLTKLPAYLPAPQVIAVADTLTKASGVAGMVSGQCLDLSELSQGQVDEARLRFIHSLKTGQLILACANMPLAAAANVKPDAANALRDFASHLGLVFQMQDDYLDQYAEETHGKGRASDLENQKVTYAALHSKPKLEALVKHHYSLAISSLNPFGGEADELRQLTESLLQRR</sequence>
<dbReference type="SFLD" id="SFLDG01017">
    <property type="entry name" value="Polyprenyl_Transferase_Like"/>
    <property type="match status" value="1"/>
</dbReference>
<proteinExistence type="inferred from homology"/>
<dbReference type="Pfam" id="PF00348">
    <property type="entry name" value="polyprenyl_synt"/>
    <property type="match status" value="1"/>
</dbReference>
<dbReference type="SFLD" id="SFLDS00005">
    <property type="entry name" value="Isoprenoid_Synthase_Type_I"/>
    <property type="match status" value="1"/>
</dbReference>
<dbReference type="RefSeq" id="WP_131751169.1">
    <property type="nucleotide sequence ID" value="NZ_CAAAHY010000034.1"/>
</dbReference>
<dbReference type="GO" id="GO:0008654">
    <property type="term" value="P:phospholipid biosynthetic process"/>
    <property type="evidence" value="ECO:0007669"/>
    <property type="project" value="UniProtKB-ARBA"/>
</dbReference>
<protein>
    <submittedName>
        <fullName evidence="8">Geranyltranstransferase</fullName>
    </submittedName>
</protein>
<dbReference type="GO" id="GO:0016114">
    <property type="term" value="P:terpenoid biosynthetic process"/>
    <property type="evidence" value="ECO:0007669"/>
    <property type="project" value="UniProtKB-ARBA"/>
</dbReference>
<organism evidence="8 9">
    <name type="scientific">Legionella erythra</name>
    <dbReference type="NCBI Taxonomy" id="448"/>
    <lineage>
        <taxon>Bacteria</taxon>
        <taxon>Pseudomonadati</taxon>
        <taxon>Pseudomonadota</taxon>
        <taxon>Gammaproteobacteria</taxon>
        <taxon>Legionellales</taxon>
        <taxon>Legionellaceae</taxon>
        <taxon>Legionella</taxon>
    </lineage>
</organism>
<keyword evidence="3 7" id="KW-0808">Transferase</keyword>
<evidence type="ECO:0000256" key="2">
    <source>
        <dbReference type="ARBA" id="ARBA00006706"/>
    </source>
</evidence>
<dbReference type="STRING" id="448.Lery_1688"/>
<dbReference type="SUPFAM" id="SSF48576">
    <property type="entry name" value="Terpenoid synthases"/>
    <property type="match status" value="1"/>
</dbReference>
<evidence type="ECO:0000256" key="7">
    <source>
        <dbReference type="RuleBase" id="RU004466"/>
    </source>
</evidence>
<keyword evidence="6" id="KW-0414">Isoprene biosynthesis</keyword>
<evidence type="ECO:0000313" key="8">
    <source>
        <dbReference type="EMBL" id="KTC97849.1"/>
    </source>
</evidence>
<dbReference type="OrthoDB" id="9805316at2"/>
<comment type="similarity">
    <text evidence="2 7">Belongs to the FPP/GGPP synthase family.</text>
</comment>
<dbReference type="PANTHER" id="PTHR43281">
    <property type="entry name" value="FARNESYL DIPHOSPHATE SYNTHASE"/>
    <property type="match status" value="1"/>
</dbReference>
<dbReference type="FunFam" id="1.10.600.10:FF:000001">
    <property type="entry name" value="Geranylgeranyl diphosphate synthase"/>
    <property type="match status" value="1"/>
</dbReference>
<comment type="caution">
    <text evidence="8">The sequence shown here is derived from an EMBL/GenBank/DDBJ whole genome shotgun (WGS) entry which is preliminary data.</text>
</comment>
<evidence type="ECO:0000256" key="1">
    <source>
        <dbReference type="ARBA" id="ARBA00001946"/>
    </source>
</evidence>
<dbReference type="InterPro" id="IPR000092">
    <property type="entry name" value="Polyprenyl_synt"/>
</dbReference>
<reference evidence="8 9" key="1">
    <citation type="submission" date="2015-11" db="EMBL/GenBank/DDBJ databases">
        <title>Genomic analysis of 38 Legionella species identifies large and diverse effector repertoires.</title>
        <authorList>
            <person name="Burstein D."/>
            <person name="Amaro F."/>
            <person name="Zusman T."/>
            <person name="Lifshitz Z."/>
            <person name="Cohen O."/>
            <person name="Gilbert J.A."/>
            <person name="Pupko T."/>
            <person name="Shuman H.A."/>
            <person name="Segal G."/>
        </authorList>
    </citation>
    <scope>NUCLEOTIDE SEQUENCE [LARGE SCALE GENOMIC DNA]</scope>
    <source>
        <strain evidence="8 9">SE-32A-C8</strain>
    </source>
</reference>
<dbReference type="PROSITE" id="PS00444">
    <property type="entry name" value="POLYPRENYL_SYNTHASE_2"/>
    <property type="match status" value="1"/>
</dbReference>
<dbReference type="Gene3D" id="1.10.600.10">
    <property type="entry name" value="Farnesyl Diphosphate Synthase"/>
    <property type="match status" value="1"/>
</dbReference>
<evidence type="ECO:0000256" key="4">
    <source>
        <dbReference type="ARBA" id="ARBA00022723"/>
    </source>
</evidence>
<name>A0A0W0TQP9_LEGER</name>
<evidence type="ECO:0000256" key="5">
    <source>
        <dbReference type="ARBA" id="ARBA00022842"/>
    </source>
</evidence>